<dbReference type="PANTHER" id="PTHR10333">
    <property type="entry name" value="INHIBITOR OF GROWTH PROTEIN"/>
    <property type="match status" value="1"/>
</dbReference>
<dbReference type="InterPro" id="IPR013083">
    <property type="entry name" value="Znf_RING/FYVE/PHD"/>
</dbReference>
<dbReference type="EMBL" id="KB446541">
    <property type="protein sequence ID" value="EME42670.1"/>
    <property type="molecule type" value="Genomic_DNA"/>
</dbReference>
<reference evidence="2" key="1">
    <citation type="journal article" date="2012" name="PLoS Genet.">
        <title>The genomes of the fungal plant pathogens Cladosporium fulvum and Dothistroma septosporum reveal adaptation to different hosts and lifestyles but also signatures of common ancestry.</title>
        <authorList>
            <person name="de Wit P.J.G.M."/>
            <person name="van der Burgt A."/>
            <person name="Oekmen B."/>
            <person name="Stergiopoulos I."/>
            <person name="Abd-Elsalam K.A."/>
            <person name="Aerts A.L."/>
            <person name="Bahkali A.H."/>
            <person name="Beenen H.G."/>
            <person name="Chettri P."/>
            <person name="Cox M.P."/>
            <person name="Datema E."/>
            <person name="de Vries R.P."/>
            <person name="Dhillon B."/>
            <person name="Ganley A.R."/>
            <person name="Griffiths S.A."/>
            <person name="Guo Y."/>
            <person name="Hamelin R.C."/>
            <person name="Henrissat B."/>
            <person name="Kabir M.S."/>
            <person name="Jashni M.K."/>
            <person name="Kema G."/>
            <person name="Klaubauf S."/>
            <person name="Lapidus A."/>
            <person name="Levasseur A."/>
            <person name="Lindquist E."/>
            <person name="Mehrabi R."/>
            <person name="Ohm R.A."/>
            <person name="Owen T.J."/>
            <person name="Salamov A."/>
            <person name="Schwelm A."/>
            <person name="Schijlen E."/>
            <person name="Sun H."/>
            <person name="van den Burg H.A."/>
            <person name="van Ham R.C.H.J."/>
            <person name="Zhang S."/>
            <person name="Goodwin S.B."/>
            <person name="Grigoriev I.V."/>
            <person name="Collemare J."/>
            <person name="Bradshaw R.E."/>
        </authorList>
    </citation>
    <scope>NUCLEOTIDE SEQUENCE [LARGE SCALE GENOMIC DNA]</scope>
    <source>
        <strain evidence="2">NZE10 / CBS 128990</strain>
    </source>
</reference>
<dbReference type="InterPro" id="IPR011011">
    <property type="entry name" value="Znf_FYVE_PHD"/>
</dbReference>
<keyword evidence="2" id="KW-1185">Reference proteome</keyword>
<proteinExistence type="predicted"/>
<dbReference type="SUPFAM" id="SSF57903">
    <property type="entry name" value="FYVE/PHD zinc finger"/>
    <property type="match status" value="1"/>
</dbReference>
<name>N1PM98_DOTSN</name>
<dbReference type="Gene3D" id="3.30.40.10">
    <property type="entry name" value="Zinc/RING finger domain, C3HC4 (zinc finger)"/>
    <property type="match status" value="1"/>
</dbReference>
<reference evidence="1 2" key="2">
    <citation type="journal article" date="2012" name="PLoS Pathog.">
        <title>Diverse lifestyles and strategies of plant pathogenesis encoded in the genomes of eighteen Dothideomycetes fungi.</title>
        <authorList>
            <person name="Ohm R.A."/>
            <person name="Feau N."/>
            <person name="Henrissat B."/>
            <person name="Schoch C.L."/>
            <person name="Horwitz B.A."/>
            <person name="Barry K.W."/>
            <person name="Condon B.J."/>
            <person name="Copeland A.C."/>
            <person name="Dhillon B."/>
            <person name="Glaser F."/>
            <person name="Hesse C.N."/>
            <person name="Kosti I."/>
            <person name="LaButti K."/>
            <person name="Lindquist E.A."/>
            <person name="Lucas S."/>
            <person name="Salamov A.A."/>
            <person name="Bradshaw R.E."/>
            <person name="Ciuffetti L."/>
            <person name="Hamelin R.C."/>
            <person name="Kema G.H.J."/>
            <person name="Lawrence C."/>
            <person name="Scott J.A."/>
            <person name="Spatafora J.W."/>
            <person name="Turgeon B.G."/>
            <person name="de Wit P.J.G.M."/>
            <person name="Zhong S."/>
            <person name="Goodwin S.B."/>
            <person name="Grigoriev I.V."/>
        </authorList>
    </citation>
    <scope>NUCLEOTIDE SEQUENCE [LARGE SCALE GENOMIC DNA]</scope>
    <source>
        <strain evidence="2">NZE10 / CBS 128990</strain>
    </source>
</reference>
<dbReference type="STRING" id="675120.N1PM98"/>
<accession>N1PM98</accession>
<dbReference type="HOGENOM" id="CLU_1911621_0_0_1"/>
<gene>
    <name evidence="1" type="ORF">DOTSEDRAFT_132990</name>
</gene>
<dbReference type="OrthoDB" id="5417730at2759"/>
<dbReference type="AlphaFoldDB" id="N1PM98"/>
<dbReference type="Proteomes" id="UP000016933">
    <property type="component" value="Unassembled WGS sequence"/>
</dbReference>
<evidence type="ECO:0008006" key="3">
    <source>
        <dbReference type="Google" id="ProtNLM"/>
    </source>
</evidence>
<sequence>CTCNGQDEGQMVKCDNNDCVIQWFHIPCVGLQDAPGEHEARFCRDLVRTACTRSKYLHRRNTWARYNAAWQAGSPKSLFIDAEFSNINGVHYTIIELCVSDGTGRAIVSTPLDFGLHSSVIGRSGSPRIQSGL</sequence>
<dbReference type="InterPro" id="IPR028651">
    <property type="entry name" value="ING_fam"/>
</dbReference>
<evidence type="ECO:0000313" key="2">
    <source>
        <dbReference type="Proteomes" id="UP000016933"/>
    </source>
</evidence>
<protein>
    <recommendedName>
        <fullName evidence="3">Zinc finger PHD-type domain-containing protein</fullName>
    </recommendedName>
</protein>
<dbReference type="GO" id="GO:0000785">
    <property type="term" value="C:chromatin"/>
    <property type="evidence" value="ECO:0007669"/>
    <property type="project" value="UniProtKB-ARBA"/>
</dbReference>
<organism evidence="1 2">
    <name type="scientific">Dothistroma septosporum (strain NZE10 / CBS 128990)</name>
    <name type="common">Red band needle blight fungus</name>
    <name type="synonym">Mycosphaerella pini</name>
    <dbReference type="NCBI Taxonomy" id="675120"/>
    <lineage>
        <taxon>Eukaryota</taxon>
        <taxon>Fungi</taxon>
        <taxon>Dikarya</taxon>
        <taxon>Ascomycota</taxon>
        <taxon>Pezizomycotina</taxon>
        <taxon>Dothideomycetes</taxon>
        <taxon>Dothideomycetidae</taxon>
        <taxon>Mycosphaerellales</taxon>
        <taxon>Mycosphaerellaceae</taxon>
        <taxon>Dothistroma</taxon>
    </lineage>
</organism>
<evidence type="ECO:0000313" key="1">
    <source>
        <dbReference type="EMBL" id="EME42670.1"/>
    </source>
</evidence>
<feature type="non-terminal residue" evidence="1">
    <location>
        <position position="1"/>
    </location>
</feature>